<dbReference type="EMBL" id="CP033133">
    <property type="protein sequence ID" value="AYO52865.1"/>
    <property type="molecule type" value="Genomic_DNA"/>
</dbReference>
<dbReference type="Proteomes" id="UP000279962">
    <property type="component" value="Chromosome"/>
</dbReference>
<protein>
    <submittedName>
        <fullName evidence="1">Uncharacterized protein</fullName>
    </submittedName>
</protein>
<evidence type="ECO:0000313" key="2">
    <source>
        <dbReference type="Proteomes" id="UP000279962"/>
    </source>
</evidence>
<dbReference type="AlphaFoldDB" id="A0A3G2SYF8"/>
<sequence length="243" mass="28354">MKINLRYVLWILFFLPILSYANKSSVGPCDFFPSNYSKLLTYQKKELITYKKIDGLFNNIENNLCANKIVSAGINGEWNADEINYFQKKSVSLFENAKSLKICPILKGYSSNDLRSYFRFLFDSVKINKINDEMVGKCGTYVLENYKLAKKEYIEMRSTADNEDVSIRRYLGNEFLGNGEKIFLEKKIYFGNNLKNNRILLTTSKENHIKLYILKNLGDNTYYIFQSNKLSLKSKHVFFSELV</sequence>
<evidence type="ECO:0000313" key="1">
    <source>
        <dbReference type="EMBL" id="AYO52865.1"/>
    </source>
</evidence>
<gene>
    <name evidence="1" type="ORF">CDG68_03870</name>
</gene>
<proteinExistence type="predicted"/>
<accession>A0A3G2SYF8</accession>
<dbReference type="RefSeq" id="WP_087554612.1">
    <property type="nucleotide sequence ID" value="NZ_CP033133.1"/>
</dbReference>
<reference evidence="1 2" key="1">
    <citation type="submission" date="2018-10" db="EMBL/GenBank/DDBJ databases">
        <title>The complete genome of Acinetobacter wuhouensis strain WCHAW010062.</title>
        <authorList>
            <person name="Hu Y."/>
            <person name="Long H."/>
            <person name="Feng Y."/>
            <person name="Zong Z."/>
        </authorList>
    </citation>
    <scope>NUCLEOTIDE SEQUENCE [LARGE SCALE GENOMIC DNA]</scope>
    <source>
        <strain evidence="1 2">WCHAW010062</strain>
    </source>
</reference>
<name>A0A3G2SYF8_9GAMM</name>
<organism evidence="1 2">
    <name type="scientific">Acinetobacter wuhouensis</name>
    <dbReference type="NCBI Taxonomy" id="1879050"/>
    <lineage>
        <taxon>Bacteria</taxon>
        <taxon>Pseudomonadati</taxon>
        <taxon>Pseudomonadota</taxon>
        <taxon>Gammaproteobacteria</taxon>
        <taxon>Moraxellales</taxon>
        <taxon>Moraxellaceae</taxon>
        <taxon>Acinetobacter</taxon>
    </lineage>
</organism>